<dbReference type="InterPro" id="IPR045028">
    <property type="entry name" value="DinG/Rad3-like"/>
</dbReference>
<dbReference type="SUPFAM" id="SSF53098">
    <property type="entry name" value="Ribonuclease H-like"/>
    <property type="match status" value="1"/>
</dbReference>
<dbReference type="GO" id="GO:0003677">
    <property type="term" value="F:DNA binding"/>
    <property type="evidence" value="ECO:0007669"/>
    <property type="project" value="InterPro"/>
</dbReference>
<keyword evidence="2 8" id="KW-0540">Nuclease</keyword>
<evidence type="ECO:0000256" key="6">
    <source>
        <dbReference type="ARBA" id="ARBA00022840"/>
    </source>
</evidence>
<dbReference type="SMART" id="SM00487">
    <property type="entry name" value="DEXDc"/>
    <property type="match status" value="1"/>
</dbReference>
<evidence type="ECO:0000256" key="8">
    <source>
        <dbReference type="HAMAP-Rule" id="MF_02206"/>
    </source>
</evidence>
<keyword evidence="11" id="KW-0347">Helicase</keyword>
<dbReference type="Pfam" id="PF00929">
    <property type="entry name" value="RNase_T"/>
    <property type="match status" value="1"/>
</dbReference>
<dbReference type="PROSITE" id="PS51193">
    <property type="entry name" value="HELICASE_ATP_BIND_2"/>
    <property type="match status" value="1"/>
</dbReference>
<sequence>MQQKFVVLDVETTGNSPKKGDKIIQVAVVVIQDGQVAERFTSFVNPRKTIPPFIEQFTGISNEHVQSAPDFSEIANDLVDLFHNAYFVAHNVHFDLSFIQEELTNNGFSPFAGGIIDTVELARMVFPTVSSYKLSEICQELGIVHLNPHRADSDAEVTAQLFIHILSKLKELPVITLQSLQKIARSFISDMDEIFDHFIHHQLLQVDQKHYNEDVKLIGTLAVKKEVSVPNRDFYNDKSDLPEFNQYIKEVFEKNGFLSENIQNYRYRKEQALMAETIYDSFNAHEHTLLEAETGTGKTVGYLIPSIYYSLRNQKKIMVSTHTTTLQHQIMDNEIKTLKESLPFDFHAAVLKGHSHYINLKKFEKVLVEEDDNYDSLLTKAQILIWLTETESGDRDELNLPSGGRRLWERICGNGLTNNNNLQNVDYYHRARKKAECANLVITNHTFLLLSCLNGKEENIDYDELIIDEAHHLERIASTTFGEKLDYLDVHFMLSRFGNVNTGLLREIYKWSKKRKLIDHLLIVELNNLVTELNEEFDLFFSSLHTYVKVQVKDHHGNRLSYQYDCFSAPTKAWSGLMELARRIQFFIRAIQKLLVKIEGVCLLNGESALNSRERNSIGEFTGYKGYFSEIYDKLDHLFLSPVKGNVTWLEIEAKGAKNAVTAYAQPIMVSEQLADQLFASKHSAVLISSSLTVENSFSFMIKQLGLEDFYPKTVKLPSPYELKEQVKLVIPTDIPIVNEVPFTDYISSVSTYISELSRILSGKTLILFTSYQMLKATYQALKKDRTLEEFVILAQGISGGSQSKLTKNFNMFDKALLLGTSSFWEGIDLKSEEIKSVMIMRLPFASPDDPYVKARCDNLKNSGADPFFDYSVPEAVLRFKQGFGRLIRSHNEKGILFVFDRRIKTASYGKHFISSIPKVDIIEGTIEQIKNTIFSFKENI</sequence>
<dbReference type="Proteomes" id="UP000626844">
    <property type="component" value="Unassembled WGS sequence"/>
</dbReference>
<evidence type="ECO:0000313" key="11">
    <source>
        <dbReference type="EMBL" id="MBD1381673.1"/>
    </source>
</evidence>
<dbReference type="PANTHER" id="PTHR11472:SF34">
    <property type="entry name" value="REGULATOR OF TELOMERE ELONGATION HELICASE 1"/>
    <property type="match status" value="1"/>
</dbReference>
<evidence type="ECO:0000256" key="9">
    <source>
        <dbReference type="RuleBase" id="RU364106"/>
    </source>
</evidence>
<dbReference type="GO" id="GO:0005524">
    <property type="term" value="F:ATP binding"/>
    <property type="evidence" value="ECO:0007669"/>
    <property type="project" value="UniProtKB-UniRule"/>
</dbReference>
<feature type="short sequence motif" description="DEAH box" evidence="8">
    <location>
        <begin position="468"/>
        <end position="471"/>
    </location>
</feature>
<comment type="cofactor">
    <cofactor evidence="1">
        <name>[4Fe-4S] cluster</name>
        <dbReference type="ChEBI" id="CHEBI:49883"/>
    </cofactor>
</comment>
<dbReference type="InterPro" id="IPR036397">
    <property type="entry name" value="RNaseH_sf"/>
</dbReference>
<keyword evidence="3 8" id="KW-0547">Nucleotide-binding</keyword>
<keyword evidence="12" id="KW-1185">Reference proteome</keyword>
<dbReference type="RefSeq" id="WP_191159264.1">
    <property type="nucleotide sequence ID" value="NZ_JACXAI010000020.1"/>
</dbReference>
<accession>A0A926NJF6</accession>
<evidence type="ECO:0000256" key="1">
    <source>
        <dbReference type="ARBA" id="ARBA00001966"/>
    </source>
</evidence>
<dbReference type="EMBL" id="JACXAI010000020">
    <property type="protein sequence ID" value="MBD1381673.1"/>
    <property type="molecule type" value="Genomic_DNA"/>
</dbReference>
<dbReference type="SUPFAM" id="SSF52540">
    <property type="entry name" value="P-loop containing nucleoside triphosphate hydrolases"/>
    <property type="match status" value="1"/>
</dbReference>
<dbReference type="Gene3D" id="3.30.420.10">
    <property type="entry name" value="Ribonuclease H-like superfamily/Ribonuclease H"/>
    <property type="match status" value="1"/>
</dbReference>
<dbReference type="Gene3D" id="3.40.50.300">
    <property type="entry name" value="P-loop containing nucleotide triphosphate hydrolases"/>
    <property type="match status" value="2"/>
</dbReference>
<proteinExistence type="inferred from homology"/>
<dbReference type="InterPro" id="IPR006555">
    <property type="entry name" value="ATP-dep_Helicase_C"/>
</dbReference>
<dbReference type="InterPro" id="IPR027417">
    <property type="entry name" value="P-loop_NTPase"/>
</dbReference>
<gene>
    <name evidence="8 9 11" type="primary">dinG</name>
    <name evidence="11" type="ORF">IC621_15660</name>
</gene>
<dbReference type="SMART" id="SM00491">
    <property type="entry name" value="HELICc2"/>
    <property type="match status" value="1"/>
</dbReference>
<comment type="caution">
    <text evidence="11">The sequence shown here is derived from an EMBL/GenBank/DDBJ whole genome shotgun (WGS) entry which is preliminary data.</text>
</comment>
<reference evidence="11" key="1">
    <citation type="submission" date="2020-09" db="EMBL/GenBank/DDBJ databases">
        <title>A novel bacterium of genus Bacillus, isolated from South China Sea.</title>
        <authorList>
            <person name="Huang H."/>
            <person name="Mo K."/>
            <person name="Hu Y."/>
        </authorList>
    </citation>
    <scope>NUCLEOTIDE SEQUENCE</scope>
    <source>
        <strain evidence="11">IB182487</strain>
    </source>
</reference>
<feature type="domain" description="Helicase ATP-binding" evidence="10">
    <location>
        <begin position="257"/>
        <end position="521"/>
    </location>
</feature>
<dbReference type="CDD" id="cd06127">
    <property type="entry name" value="DEDDh"/>
    <property type="match status" value="1"/>
</dbReference>
<dbReference type="InterPro" id="IPR014013">
    <property type="entry name" value="Helic_SF1/SF2_ATP-bd_DinG/Rad3"/>
</dbReference>
<comment type="function">
    <text evidence="8 9">3'-5' exonuclease.</text>
</comment>
<dbReference type="EC" id="3.1.-.-" evidence="8 9"/>
<dbReference type="InterPro" id="IPR013520">
    <property type="entry name" value="Ribonucl_H"/>
</dbReference>
<evidence type="ECO:0000313" key="12">
    <source>
        <dbReference type="Proteomes" id="UP000626844"/>
    </source>
</evidence>
<keyword evidence="5 8" id="KW-0269">Exonuclease</keyword>
<comment type="catalytic activity">
    <reaction evidence="7">
        <text>ATP + H2O = ADP + phosphate + H(+)</text>
        <dbReference type="Rhea" id="RHEA:13065"/>
        <dbReference type="ChEBI" id="CHEBI:15377"/>
        <dbReference type="ChEBI" id="CHEBI:15378"/>
        <dbReference type="ChEBI" id="CHEBI:30616"/>
        <dbReference type="ChEBI" id="CHEBI:43474"/>
        <dbReference type="ChEBI" id="CHEBI:456216"/>
        <dbReference type="EC" id="5.6.2.3"/>
    </reaction>
</comment>
<dbReference type="NCBIfam" id="TIGR00573">
    <property type="entry name" value="dnaq"/>
    <property type="match status" value="1"/>
</dbReference>
<evidence type="ECO:0000256" key="3">
    <source>
        <dbReference type="ARBA" id="ARBA00022741"/>
    </source>
</evidence>
<dbReference type="InterPro" id="IPR011545">
    <property type="entry name" value="DEAD/DEAH_box_helicase_dom"/>
</dbReference>
<evidence type="ECO:0000256" key="5">
    <source>
        <dbReference type="ARBA" id="ARBA00022839"/>
    </source>
</evidence>
<dbReference type="HAMAP" id="MF_02206">
    <property type="entry name" value="DinG_exonucl"/>
    <property type="match status" value="1"/>
</dbReference>
<dbReference type="Pfam" id="PF00270">
    <property type="entry name" value="DEAD"/>
    <property type="match status" value="1"/>
</dbReference>
<name>A0A926NJF6_9BACI</name>
<dbReference type="GO" id="GO:0043139">
    <property type="term" value="F:5'-3' DNA helicase activity"/>
    <property type="evidence" value="ECO:0007669"/>
    <property type="project" value="UniProtKB-EC"/>
</dbReference>
<dbReference type="NCBIfam" id="NF005981">
    <property type="entry name" value="PRK08074.1"/>
    <property type="match status" value="1"/>
</dbReference>
<dbReference type="InterPro" id="IPR006054">
    <property type="entry name" value="DnaQ"/>
</dbReference>
<protein>
    <recommendedName>
        <fullName evidence="8 9">3'-5' exonuclease DinG</fullName>
        <ecNumber evidence="8 9">3.1.-.-</ecNumber>
    </recommendedName>
</protein>
<evidence type="ECO:0000256" key="7">
    <source>
        <dbReference type="ARBA" id="ARBA00048954"/>
    </source>
</evidence>
<dbReference type="GO" id="GO:0016818">
    <property type="term" value="F:hydrolase activity, acting on acid anhydrides, in phosphorus-containing anhydrides"/>
    <property type="evidence" value="ECO:0007669"/>
    <property type="project" value="InterPro"/>
</dbReference>
<dbReference type="FunFam" id="3.30.420.10:FF:000045">
    <property type="entry name" value="3'-5' exonuclease DinG"/>
    <property type="match status" value="1"/>
</dbReference>
<dbReference type="InterPro" id="IPR006310">
    <property type="entry name" value="DinG"/>
</dbReference>
<evidence type="ECO:0000259" key="10">
    <source>
        <dbReference type="PROSITE" id="PS51193"/>
    </source>
</evidence>
<dbReference type="AlphaFoldDB" id="A0A926NJF6"/>
<dbReference type="GO" id="GO:0008408">
    <property type="term" value="F:3'-5' exonuclease activity"/>
    <property type="evidence" value="ECO:0007669"/>
    <property type="project" value="UniProtKB-UniRule"/>
</dbReference>
<dbReference type="GO" id="GO:0006260">
    <property type="term" value="P:DNA replication"/>
    <property type="evidence" value="ECO:0007669"/>
    <property type="project" value="InterPro"/>
</dbReference>
<dbReference type="NCBIfam" id="TIGR01407">
    <property type="entry name" value="dinG_rel"/>
    <property type="match status" value="1"/>
</dbReference>
<evidence type="ECO:0000256" key="4">
    <source>
        <dbReference type="ARBA" id="ARBA00022801"/>
    </source>
</evidence>
<keyword evidence="4 8" id="KW-0378">Hydrolase</keyword>
<feature type="binding site" evidence="8">
    <location>
        <begin position="292"/>
        <end position="299"/>
    </location>
    <ligand>
        <name>ATP</name>
        <dbReference type="ChEBI" id="CHEBI:30616"/>
    </ligand>
</feature>
<dbReference type="InterPro" id="IPR014001">
    <property type="entry name" value="Helicase_ATP-bd"/>
</dbReference>
<dbReference type="Pfam" id="PF13307">
    <property type="entry name" value="Helicase_C_2"/>
    <property type="match status" value="1"/>
</dbReference>
<dbReference type="InterPro" id="IPR012337">
    <property type="entry name" value="RNaseH-like_sf"/>
</dbReference>
<organism evidence="11 12">
    <name type="scientific">Metabacillus arenae</name>
    <dbReference type="NCBI Taxonomy" id="2771434"/>
    <lineage>
        <taxon>Bacteria</taxon>
        <taxon>Bacillati</taxon>
        <taxon>Bacillota</taxon>
        <taxon>Bacilli</taxon>
        <taxon>Bacillales</taxon>
        <taxon>Bacillaceae</taxon>
        <taxon>Metabacillus</taxon>
    </lineage>
</organism>
<keyword evidence="6 8" id="KW-0067">ATP-binding</keyword>
<dbReference type="PANTHER" id="PTHR11472">
    <property type="entry name" value="DNA REPAIR DEAD HELICASE RAD3/XP-D SUBFAMILY MEMBER"/>
    <property type="match status" value="1"/>
</dbReference>
<dbReference type="GO" id="GO:0003887">
    <property type="term" value="F:DNA-directed DNA polymerase activity"/>
    <property type="evidence" value="ECO:0007669"/>
    <property type="project" value="InterPro"/>
</dbReference>
<evidence type="ECO:0000256" key="2">
    <source>
        <dbReference type="ARBA" id="ARBA00022722"/>
    </source>
</evidence>
<dbReference type="SMART" id="SM00479">
    <property type="entry name" value="EXOIII"/>
    <property type="match status" value="1"/>
</dbReference>
<comment type="similarity">
    <text evidence="8 9">Belongs to the helicase family. DinG subfamily. Type 2 sub-subfamily.</text>
</comment>